<reference evidence="3" key="1">
    <citation type="submission" date="2020-07" db="EMBL/GenBank/DDBJ databases">
        <title>Huge and variable diversity of episymbiotic CPR bacteria and DPANN archaea in groundwater ecosystems.</title>
        <authorList>
            <person name="He C.Y."/>
            <person name="Keren R."/>
            <person name="Whittaker M."/>
            <person name="Farag I.F."/>
            <person name="Doudna J."/>
            <person name="Cate J.H.D."/>
            <person name="Banfield J.F."/>
        </authorList>
    </citation>
    <scope>NUCLEOTIDE SEQUENCE</scope>
    <source>
        <strain evidence="3">NC_groundwater_928_Pr1_S-0.2um_72_17</strain>
    </source>
</reference>
<dbReference type="InterPro" id="IPR029069">
    <property type="entry name" value="HotDog_dom_sf"/>
</dbReference>
<dbReference type="NCBIfam" id="TIGR00051">
    <property type="entry name" value="YbgC/FadM family acyl-CoA thioesterase"/>
    <property type="match status" value="1"/>
</dbReference>
<keyword evidence="2" id="KW-0378">Hydrolase</keyword>
<dbReference type="InterPro" id="IPR050563">
    <property type="entry name" value="4-hydroxybenzoyl-CoA_TE"/>
</dbReference>
<evidence type="ECO:0000256" key="2">
    <source>
        <dbReference type="ARBA" id="ARBA00022801"/>
    </source>
</evidence>
<evidence type="ECO:0000313" key="4">
    <source>
        <dbReference type="Proteomes" id="UP000807850"/>
    </source>
</evidence>
<proteinExistence type="inferred from homology"/>
<evidence type="ECO:0000313" key="3">
    <source>
        <dbReference type="EMBL" id="MBI3539414.1"/>
    </source>
</evidence>
<gene>
    <name evidence="3" type="ORF">HY076_03980</name>
</gene>
<comment type="similarity">
    <text evidence="1">Belongs to the 4-hydroxybenzoyl-CoA thioesterase family.</text>
</comment>
<dbReference type="InterPro" id="IPR006684">
    <property type="entry name" value="YbgC/YbaW"/>
</dbReference>
<dbReference type="SUPFAM" id="SSF54637">
    <property type="entry name" value="Thioesterase/thiol ester dehydrase-isomerase"/>
    <property type="match status" value="1"/>
</dbReference>
<dbReference type="EMBL" id="JACQAY010000120">
    <property type="protein sequence ID" value="MBI3539414.1"/>
    <property type="molecule type" value="Genomic_DNA"/>
</dbReference>
<dbReference type="PIRSF" id="PIRSF003230">
    <property type="entry name" value="YbgC"/>
    <property type="match status" value="1"/>
</dbReference>
<dbReference type="AlphaFoldDB" id="A0A9D6LB46"/>
<dbReference type="PANTHER" id="PTHR31793:SF27">
    <property type="entry name" value="NOVEL THIOESTERASE SUPERFAMILY DOMAIN AND SAPOSIN A-TYPE DOMAIN CONTAINING PROTEIN (0610012H03RIK)"/>
    <property type="match status" value="1"/>
</dbReference>
<dbReference type="PANTHER" id="PTHR31793">
    <property type="entry name" value="4-HYDROXYBENZOYL-COA THIOESTERASE FAMILY MEMBER"/>
    <property type="match status" value="1"/>
</dbReference>
<dbReference type="Proteomes" id="UP000807850">
    <property type="component" value="Unassembled WGS sequence"/>
</dbReference>
<dbReference type="GO" id="GO:0047617">
    <property type="term" value="F:fatty acyl-CoA hydrolase activity"/>
    <property type="evidence" value="ECO:0007669"/>
    <property type="project" value="TreeGrafter"/>
</dbReference>
<evidence type="ECO:0000256" key="1">
    <source>
        <dbReference type="ARBA" id="ARBA00005953"/>
    </source>
</evidence>
<comment type="caution">
    <text evidence="3">The sequence shown here is derived from an EMBL/GenBank/DDBJ whole genome shotgun (WGS) entry which is preliminary data.</text>
</comment>
<dbReference type="Gene3D" id="3.10.129.10">
    <property type="entry name" value="Hotdog Thioesterase"/>
    <property type="match status" value="1"/>
</dbReference>
<dbReference type="CDD" id="cd00586">
    <property type="entry name" value="4HBT"/>
    <property type="match status" value="1"/>
</dbReference>
<protein>
    <submittedName>
        <fullName evidence="3">Acyl-CoA thioesterase</fullName>
    </submittedName>
</protein>
<sequence>MGFAYYAHYLRWFEIGRAEMLRSLGRSYRAVEEAGTTLPVVEAHVRYLRPARYDDMIAVETGIERLARASVRFGYRIVRVADGDVLAFGDTEHCFMMPSGKPGRVPPDLAALLERAPRAAGPPNR</sequence>
<organism evidence="3 4">
    <name type="scientific">Eiseniibacteriota bacterium</name>
    <dbReference type="NCBI Taxonomy" id="2212470"/>
    <lineage>
        <taxon>Bacteria</taxon>
        <taxon>Candidatus Eiseniibacteriota</taxon>
    </lineage>
</organism>
<accession>A0A9D6LB46</accession>
<name>A0A9D6LB46_UNCEI</name>
<dbReference type="Pfam" id="PF13279">
    <property type="entry name" value="4HBT_2"/>
    <property type="match status" value="1"/>
</dbReference>